<dbReference type="EMBL" id="CP028913">
    <property type="protein sequence ID" value="AWB95036.1"/>
    <property type="molecule type" value="Genomic_DNA"/>
</dbReference>
<evidence type="ECO:0000256" key="4">
    <source>
        <dbReference type="ARBA" id="ARBA00022729"/>
    </source>
</evidence>
<dbReference type="InterPro" id="IPR051313">
    <property type="entry name" value="Bact_iron-sidero_bind"/>
</dbReference>
<dbReference type="GO" id="GO:1901678">
    <property type="term" value="P:iron coordination entity transport"/>
    <property type="evidence" value="ECO:0007669"/>
    <property type="project" value="UniProtKB-ARBA"/>
</dbReference>
<dbReference type="PROSITE" id="PS51257">
    <property type="entry name" value="PROKAR_LIPOPROTEIN"/>
    <property type="match status" value="1"/>
</dbReference>
<accession>A0A2S0WUL1</accession>
<name>A0A2S0WUL1_9MICO</name>
<evidence type="ECO:0000256" key="1">
    <source>
        <dbReference type="ARBA" id="ARBA00004196"/>
    </source>
</evidence>
<dbReference type="AlphaFoldDB" id="A0A2S0WUL1"/>
<keyword evidence="8" id="KW-1185">Reference proteome</keyword>
<feature type="chain" id="PRO_5039268816" evidence="5">
    <location>
        <begin position="25"/>
        <end position="325"/>
    </location>
</feature>
<organism evidence="7 8">
    <name type="scientific">Agromyces badenianii</name>
    <dbReference type="NCBI Taxonomy" id="2080742"/>
    <lineage>
        <taxon>Bacteria</taxon>
        <taxon>Bacillati</taxon>
        <taxon>Actinomycetota</taxon>
        <taxon>Actinomycetes</taxon>
        <taxon>Micrococcales</taxon>
        <taxon>Microbacteriaceae</taxon>
        <taxon>Agromyces</taxon>
    </lineage>
</organism>
<feature type="domain" description="Fe/B12 periplasmic-binding" evidence="6">
    <location>
        <begin position="59"/>
        <end position="325"/>
    </location>
</feature>
<keyword evidence="4 5" id="KW-0732">Signal</keyword>
<evidence type="ECO:0000313" key="7">
    <source>
        <dbReference type="EMBL" id="AWB95036.1"/>
    </source>
</evidence>
<dbReference type="PROSITE" id="PS50983">
    <property type="entry name" value="FE_B12_PBP"/>
    <property type="match status" value="1"/>
</dbReference>
<dbReference type="PANTHER" id="PTHR30532:SF1">
    <property type="entry name" value="IRON(3+)-HYDROXAMATE-BINDING PROTEIN FHUD"/>
    <property type="match status" value="1"/>
</dbReference>
<evidence type="ECO:0000259" key="6">
    <source>
        <dbReference type="PROSITE" id="PS50983"/>
    </source>
</evidence>
<comment type="subcellular location">
    <subcellularLocation>
        <location evidence="1">Cell envelope</location>
    </subcellularLocation>
</comment>
<dbReference type="Proteomes" id="UP000244729">
    <property type="component" value="Chromosome"/>
</dbReference>
<evidence type="ECO:0000256" key="3">
    <source>
        <dbReference type="ARBA" id="ARBA00022448"/>
    </source>
</evidence>
<evidence type="ECO:0000256" key="5">
    <source>
        <dbReference type="SAM" id="SignalP"/>
    </source>
</evidence>
<dbReference type="SUPFAM" id="SSF53807">
    <property type="entry name" value="Helical backbone' metal receptor"/>
    <property type="match status" value="1"/>
</dbReference>
<dbReference type="PANTHER" id="PTHR30532">
    <property type="entry name" value="IRON III DICITRATE-BINDING PERIPLASMIC PROTEIN"/>
    <property type="match status" value="1"/>
</dbReference>
<comment type="similarity">
    <text evidence="2">Belongs to the bacterial solute-binding protein 8 family.</text>
</comment>
<protein>
    <submittedName>
        <fullName evidence="7">ABC transporter substrate-binding protein</fullName>
    </submittedName>
</protein>
<dbReference type="Pfam" id="PF01497">
    <property type="entry name" value="Peripla_BP_2"/>
    <property type="match status" value="1"/>
</dbReference>
<gene>
    <name evidence="7" type="ORF">DCE93_04660</name>
</gene>
<evidence type="ECO:0000256" key="2">
    <source>
        <dbReference type="ARBA" id="ARBA00008814"/>
    </source>
</evidence>
<feature type="signal peptide" evidence="5">
    <location>
        <begin position="1"/>
        <end position="24"/>
    </location>
</feature>
<dbReference type="OrthoDB" id="9793175at2"/>
<evidence type="ECO:0000313" key="8">
    <source>
        <dbReference type="Proteomes" id="UP000244729"/>
    </source>
</evidence>
<dbReference type="CDD" id="cd01146">
    <property type="entry name" value="FhuD"/>
    <property type="match status" value="1"/>
</dbReference>
<reference evidence="7 8" key="1">
    <citation type="submission" date="2018-04" db="EMBL/GenBank/DDBJ databases">
        <authorList>
            <person name="Li J."/>
        </authorList>
    </citation>
    <scope>NUCLEOTIDE SEQUENCE [LARGE SCALE GENOMIC DNA]</scope>
    <source>
        <strain evidence="8">30A</strain>
    </source>
</reference>
<sequence length="325" mass="33681">MRRAAVIRPTIALTAAAASVLLLAGCGTTENAGEASGEAAIVVTDDRGESIELSAPAEKIVALEWNTAENLVALGVMPAGVADVEGYTDWVKSEPLDEGVTDVGDRGEPSVDAIAGLAPDLVLTTTDLSESVIAQIEEFAPVLVVRGADASNPIGQMELNLERIATVTGHEAEGEEVLAGFHEKLAEGTAALEEAGLAAAPFMMSDAWPNGGQVSIRPFAEGALLTAVTEELGLENVWTGEGDADYGLGSTDVEGLTTVGDVEFLYIANGDIDPYQNELAGNAVWQSLPFVQSGKVHRLPDGVWMFGGPSSMNDYIDAVVATLAA</sequence>
<dbReference type="KEGG" id="agm:DCE93_04660"/>
<dbReference type="InterPro" id="IPR002491">
    <property type="entry name" value="ABC_transptr_periplasmic_BD"/>
</dbReference>
<dbReference type="Gene3D" id="3.40.50.1980">
    <property type="entry name" value="Nitrogenase molybdenum iron protein domain"/>
    <property type="match status" value="2"/>
</dbReference>
<dbReference type="GO" id="GO:0030288">
    <property type="term" value="C:outer membrane-bounded periplasmic space"/>
    <property type="evidence" value="ECO:0007669"/>
    <property type="project" value="TreeGrafter"/>
</dbReference>
<proteinExistence type="inferred from homology"/>
<keyword evidence="3" id="KW-0813">Transport</keyword>